<dbReference type="SUPFAM" id="SSF52151">
    <property type="entry name" value="FabD/lysophospholipase-like"/>
    <property type="match status" value="1"/>
</dbReference>
<dbReference type="Pfam" id="PF23114">
    <property type="entry name" value="NAD-bd_HRPKS_sdrA"/>
    <property type="match status" value="1"/>
</dbReference>
<evidence type="ECO:0000259" key="11">
    <source>
        <dbReference type="PROSITE" id="PS50075"/>
    </source>
</evidence>
<dbReference type="InterPro" id="IPR036736">
    <property type="entry name" value="ACP-like_sf"/>
</dbReference>
<dbReference type="Gene3D" id="3.40.47.10">
    <property type="match status" value="1"/>
</dbReference>
<keyword evidence="8" id="KW-0012">Acyltransferase</keyword>
<dbReference type="InterPro" id="IPR020806">
    <property type="entry name" value="PKS_PP-bd"/>
</dbReference>
<dbReference type="PANTHER" id="PTHR43775">
    <property type="entry name" value="FATTY ACID SYNTHASE"/>
    <property type="match status" value="1"/>
</dbReference>
<dbReference type="InterPro" id="IPR036291">
    <property type="entry name" value="NAD(P)-bd_dom_sf"/>
</dbReference>
<dbReference type="InterPro" id="IPR014030">
    <property type="entry name" value="Ketoacyl_synth_N"/>
</dbReference>
<evidence type="ECO:0000256" key="8">
    <source>
        <dbReference type="ARBA" id="ARBA00023315"/>
    </source>
</evidence>
<keyword evidence="3" id="KW-0489">Methyltransferase</keyword>
<dbReference type="Pfam" id="PF00550">
    <property type="entry name" value="PP-binding"/>
    <property type="match status" value="1"/>
</dbReference>
<accession>A0ABR4EQC2</accession>
<dbReference type="InterPro" id="IPR016035">
    <property type="entry name" value="Acyl_Trfase/lysoPLipase"/>
</dbReference>
<dbReference type="InterPro" id="IPR049552">
    <property type="entry name" value="PKS_DH_N"/>
</dbReference>
<dbReference type="Pfam" id="PF08659">
    <property type="entry name" value="KR"/>
    <property type="match status" value="1"/>
</dbReference>
<dbReference type="CDD" id="cd02440">
    <property type="entry name" value="AdoMet_MTases"/>
    <property type="match status" value="1"/>
</dbReference>
<proteinExistence type="predicted"/>
<feature type="active site" description="Proton acceptor; for dehydratase activity" evidence="9">
    <location>
        <position position="912"/>
    </location>
</feature>
<dbReference type="Pfam" id="PF08240">
    <property type="entry name" value="ADH_N"/>
    <property type="match status" value="1"/>
</dbReference>
<feature type="compositionally biased region" description="Polar residues" evidence="10">
    <location>
        <begin position="17"/>
        <end position="31"/>
    </location>
</feature>
<dbReference type="PANTHER" id="PTHR43775:SF49">
    <property type="entry name" value="SYNTHASE, PUTATIVE (JCVI)-RELATED"/>
    <property type="match status" value="1"/>
</dbReference>
<evidence type="ECO:0000256" key="1">
    <source>
        <dbReference type="ARBA" id="ARBA00022450"/>
    </source>
</evidence>
<dbReference type="InterPro" id="IPR042104">
    <property type="entry name" value="PKS_dehydratase_sf"/>
</dbReference>
<dbReference type="Pfam" id="PF08242">
    <property type="entry name" value="Methyltransf_12"/>
    <property type="match status" value="1"/>
</dbReference>
<dbReference type="Pfam" id="PF00109">
    <property type="entry name" value="ketoacyl-synt"/>
    <property type="match status" value="1"/>
</dbReference>
<comment type="caution">
    <text evidence="14">The sequence shown here is derived from an EMBL/GenBank/DDBJ whole genome shotgun (WGS) entry which is preliminary data.</text>
</comment>
<dbReference type="InterPro" id="IPR016039">
    <property type="entry name" value="Thiolase-like"/>
</dbReference>
<evidence type="ECO:0000256" key="3">
    <source>
        <dbReference type="ARBA" id="ARBA00022603"/>
    </source>
</evidence>
<evidence type="ECO:0008006" key="16">
    <source>
        <dbReference type="Google" id="ProtNLM"/>
    </source>
</evidence>
<protein>
    <recommendedName>
        <fullName evidence="16">Polyketide synthase</fullName>
    </recommendedName>
</protein>
<keyword evidence="5" id="KW-0521">NADP</keyword>
<evidence type="ECO:0000259" key="12">
    <source>
        <dbReference type="PROSITE" id="PS52004"/>
    </source>
</evidence>
<dbReference type="Pfam" id="PF21089">
    <property type="entry name" value="PKS_DH_N"/>
    <property type="match status" value="1"/>
</dbReference>
<organism evidence="14 15">
    <name type="scientific">Diaporthe vaccinii</name>
    <dbReference type="NCBI Taxonomy" id="105482"/>
    <lineage>
        <taxon>Eukaryota</taxon>
        <taxon>Fungi</taxon>
        <taxon>Dikarya</taxon>
        <taxon>Ascomycota</taxon>
        <taxon>Pezizomycotina</taxon>
        <taxon>Sordariomycetes</taxon>
        <taxon>Sordariomycetidae</taxon>
        <taxon>Diaporthales</taxon>
        <taxon>Diaporthaceae</taxon>
        <taxon>Diaporthe</taxon>
        <taxon>Diaporthe eres species complex</taxon>
    </lineage>
</organism>
<dbReference type="Pfam" id="PF16197">
    <property type="entry name" value="KAsynt_C_assoc"/>
    <property type="match status" value="1"/>
</dbReference>
<evidence type="ECO:0000256" key="7">
    <source>
        <dbReference type="ARBA" id="ARBA00023268"/>
    </source>
</evidence>
<dbReference type="InterPro" id="IPR011032">
    <property type="entry name" value="GroES-like_sf"/>
</dbReference>
<feature type="domain" description="Carrier" evidence="11">
    <location>
        <begin position="2364"/>
        <end position="2438"/>
    </location>
</feature>
<dbReference type="InterPro" id="IPR020841">
    <property type="entry name" value="PKS_Beta-ketoAc_synthase_dom"/>
</dbReference>
<keyword evidence="4" id="KW-0808">Transferase</keyword>
<feature type="region of interest" description="C-terminal hotdog fold" evidence="9">
    <location>
        <begin position="1018"/>
        <end position="1172"/>
    </location>
</feature>
<evidence type="ECO:0000256" key="5">
    <source>
        <dbReference type="ARBA" id="ARBA00022857"/>
    </source>
</evidence>
<dbReference type="SUPFAM" id="SSF53335">
    <property type="entry name" value="S-adenosyl-L-methionine-dependent methyltransferases"/>
    <property type="match status" value="1"/>
</dbReference>
<dbReference type="InterPro" id="IPR049900">
    <property type="entry name" value="PKS_mFAS_DH"/>
</dbReference>
<dbReference type="InterPro" id="IPR013968">
    <property type="entry name" value="PKS_KR"/>
</dbReference>
<keyword evidence="7" id="KW-0511">Multifunctional enzyme</keyword>
<dbReference type="InterPro" id="IPR032821">
    <property type="entry name" value="PKS_assoc"/>
</dbReference>
<dbReference type="EMBL" id="JBAWTH010000035">
    <property type="protein sequence ID" value="KAL2284628.1"/>
    <property type="molecule type" value="Genomic_DNA"/>
</dbReference>
<dbReference type="PROSITE" id="PS00606">
    <property type="entry name" value="KS3_1"/>
    <property type="match status" value="1"/>
</dbReference>
<dbReference type="CDD" id="cd00833">
    <property type="entry name" value="PKS"/>
    <property type="match status" value="1"/>
</dbReference>
<dbReference type="SMART" id="SM00827">
    <property type="entry name" value="PKS_AT"/>
    <property type="match status" value="1"/>
</dbReference>
<dbReference type="SMART" id="SM00822">
    <property type="entry name" value="PKS_KR"/>
    <property type="match status" value="1"/>
</dbReference>
<dbReference type="InterPro" id="IPR009081">
    <property type="entry name" value="PP-bd_ACP"/>
</dbReference>
<feature type="region of interest" description="Disordered" evidence="10">
    <location>
        <begin position="1"/>
        <end position="31"/>
    </location>
</feature>
<evidence type="ECO:0000256" key="9">
    <source>
        <dbReference type="PROSITE-ProRule" id="PRU01363"/>
    </source>
</evidence>
<feature type="domain" description="Ketosynthase family 3 (KS3)" evidence="12">
    <location>
        <begin position="33"/>
        <end position="451"/>
    </location>
</feature>
<dbReference type="InterPro" id="IPR049551">
    <property type="entry name" value="PKS_DH_C"/>
</dbReference>
<dbReference type="InterPro" id="IPR029063">
    <property type="entry name" value="SAM-dependent_MTases_sf"/>
</dbReference>
<gene>
    <name evidence="14" type="ORF">FJTKL_08727</name>
</gene>
<dbReference type="SMART" id="SM00823">
    <property type="entry name" value="PKS_PP"/>
    <property type="match status" value="1"/>
</dbReference>
<dbReference type="Gene3D" id="3.90.180.10">
    <property type="entry name" value="Medium-chain alcohol dehydrogenases, catalytic domain"/>
    <property type="match status" value="1"/>
</dbReference>
<dbReference type="SUPFAM" id="SSF50129">
    <property type="entry name" value="GroES-like"/>
    <property type="match status" value="1"/>
</dbReference>
<dbReference type="SMART" id="SM00826">
    <property type="entry name" value="PKS_DH"/>
    <property type="match status" value="1"/>
</dbReference>
<dbReference type="Gene3D" id="3.10.129.110">
    <property type="entry name" value="Polyketide synthase dehydratase"/>
    <property type="match status" value="1"/>
</dbReference>
<feature type="compositionally biased region" description="Basic and acidic residues" evidence="10">
    <location>
        <begin position="1"/>
        <end position="11"/>
    </location>
</feature>
<dbReference type="PROSITE" id="PS50075">
    <property type="entry name" value="CARRIER"/>
    <property type="match status" value="1"/>
</dbReference>
<dbReference type="PROSITE" id="PS52004">
    <property type="entry name" value="KS3_2"/>
    <property type="match status" value="1"/>
</dbReference>
<evidence type="ECO:0000313" key="15">
    <source>
        <dbReference type="Proteomes" id="UP001600888"/>
    </source>
</evidence>
<reference evidence="14 15" key="1">
    <citation type="submission" date="2024-03" db="EMBL/GenBank/DDBJ databases">
        <title>A high-quality draft genome sequence of Diaporthe vaccinii, a causative agent of upright dieback and viscid rot disease in cranberry plants.</title>
        <authorList>
            <person name="Sarrasin M."/>
            <person name="Lang B.F."/>
            <person name="Burger G."/>
        </authorList>
    </citation>
    <scope>NUCLEOTIDE SEQUENCE [LARGE SCALE GENOMIC DNA]</scope>
    <source>
        <strain evidence="14 15">IS7</strain>
    </source>
</reference>
<evidence type="ECO:0000313" key="14">
    <source>
        <dbReference type="EMBL" id="KAL2284628.1"/>
    </source>
</evidence>
<dbReference type="Pfam" id="PF14765">
    <property type="entry name" value="PS-DH"/>
    <property type="match status" value="1"/>
</dbReference>
<dbReference type="Pfam" id="PF13602">
    <property type="entry name" value="ADH_zinc_N_2"/>
    <property type="match status" value="1"/>
</dbReference>
<dbReference type="SUPFAM" id="SSF53901">
    <property type="entry name" value="Thiolase-like"/>
    <property type="match status" value="1"/>
</dbReference>
<dbReference type="Gene3D" id="3.30.70.3290">
    <property type="match status" value="1"/>
</dbReference>
<dbReference type="InterPro" id="IPR050091">
    <property type="entry name" value="PKS_NRPS_Biosynth_Enz"/>
</dbReference>
<dbReference type="InterPro" id="IPR018201">
    <property type="entry name" value="Ketoacyl_synth_AS"/>
</dbReference>
<keyword evidence="1" id="KW-0596">Phosphopantetheine</keyword>
<evidence type="ECO:0000259" key="13">
    <source>
        <dbReference type="PROSITE" id="PS52019"/>
    </source>
</evidence>
<evidence type="ECO:0000256" key="10">
    <source>
        <dbReference type="SAM" id="MobiDB-lite"/>
    </source>
</evidence>
<name>A0ABR4EQC2_9PEZI</name>
<dbReference type="Gene3D" id="3.40.366.10">
    <property type="entry name" value="Malonyl-Coenzyme A Acyl Carrier Protein, domain 2"/>
    <property type="match status" value="2"/>
</dbReference>
<dbReference type="SUPFAM" id="SSF47336">
    <property type="entry name" value="ACP-like"/>
    <property type="match status" value="1"/>
</dbReference>
<dbReference type="InterPro" id="IPR014031">
    <property type="entry name" value="Ketoacyl_synth_C"/>
</dbReference>
<dbReference type="InterPro" id="IPR020807">
    <property type="entry name" value="PKS_DH"/>
</dbReference>
<dbReference type="InterPro" id="IPR056501">
    <property type="entry name" value="NAD-bd_HRPKS_sdrA"/>
</dbReference>
<dbReference type="InterPro" id="IPR013154">
    <property type="entry name" value="ADH-like_N"/>
</dbReference>
<dbReference type="Pfam" id="PF02801">
    <property type="entry name" value="Ketoacyl-synt_C"/>
    <property type="match status" value="1"/>
</dbReference>
<dbReference type="Gene3D" id="1.10.1200.10">
    <property type="entry name" value="ACP-like"/>
    <property type="match status" value="1"/>
</dbReference>
<keyword evidence="15" id="KW-1185">Reference proteome</keyword>
<feature type="domain" description="PKS/mFAS DH" evidence="13">
    <location>
        <begin position="880"/>
        <end position="1172"/>
    </location>
</feature>
<dbReference type="Pfam" id="PF00698">
    <property type="entry name" value="Acyl_transf_1"/>
    <property type="match status" value="1"/>
</dbReference>
<dbReference type="SUPFAM" id="SSF51735">
    <property type="entry name" value="NAD(P)-binding Rossmann-fold domains"/>
    <property type="match status" value="2"/>
</dbReference>
<dbReference type="InterPro" id="IPR020843">
    <property type="entry name" value="ER"/>
</dbReference>
<sequence length="2445" mass="268550">MATNGYHHEGANGHSIGCSSPSTEHSASPKSSQVPVAICGMGMRLPGGIHNASDLYDFLTKKGDARSVIGEDRYNVDAYYDPHGKNGTINTKHGYFLSDVDFSMFDLSMFTLTAAEAEQVDPNHRLVLEVVREAFESAGETEWRGKNIGTYVGMFSEDWQELQHKDTLEYNPYRVLGGLDFALPNRVAYEYDLRGPSMIIKTACSSGGLGLHQALQAISQGDISSAMVCGTNLIMAPGMTISMSLQMALSPEGSSKTFDASADGYARGEAVTALYVKRLDEAIRDKNPIRAVIRGSASNADGKTPGLAVPSPDAHEAVIRQAYHNAGLTLSETTMVEAHGTGTKIGDPLETRAIANCFGSQGVYIGAIKPNLGHSEGAAAITSIMKAALSLENQTIIPNIKFTTPNPGIPWKSGNLTVPVEPTPWPADRRERISINSYGIGGSNAHFVIDSATSLSLKAPTSSPSALAAKESSKNLLLFSANHPESLKKVAMNIEEYVKNHPDRIEDLAYTLAQRREHLKLRSYCIVQDDTTSFQVSAQFKSHGPRQAAFVFTGQGAQWVHMGKELMIEYPSFLESIRSMDNVLQDLEHAPRWTMEDVLLNCSNRTILGKAEYSQPICTALQVALVRLLATWEITPSAVVGHSSGEIAAAYAAGALTAKEAIIAAFYRGYVCKTAQRVGGMAAIGMGKPEVEKYLLSGVRVACENSSSNHMTLVGDAYYSLIAEHMTPVAPSIPFFSSVKSEVLHQSSDFGARYWQDNMEKPVLFHSAVKQLLSEGKDCSVHLEVGPHAALSGPLRQIYTEASASINYVSTLIRDTDGVDSFLHAVGQLHSHGVRSSYPFASETTRVLTDLPTYPWHYDKSYWAETRIMKNWRFRKHLPHDLLGLRTLEGSDVSPTWRNILRLNDIPWVRDHCVGNDIVFPGAGYIAMAGEAIYQVTNVRDYTIRNMELSKAMVLHNDKPIEVVTSLRPQRLTSTLDSEWYQFELVSYDGGAWNKHCSGLVRSGRASPNPPKTAQKLDREVSSSRWYTTMSRVGLNYGPHFTGLKNIRASVVETMAAADITDKQGAAESSYMIHPSTLDLMFQSLTVASCKGIYRTFTKLFLPNFIGELYIGEAAGKTIQVNTTAIGKPGAVQGSSYGTSEDEVVFYLKAFKGTAMEDSGVEKPPELKSLQLQWKPHFDFVQAGDLMKMQYDIKDQIQHLERLYVLCAIETKYALSGRSTAMPHLEKYRSWLDEQFDRFLQPGYPLVPESVKMTQLSSELRRELIAQLFEICKASGGWAPATAIVRAFEQAVNVYEGRTDYLDLLLQDGVLTGIYSWYNDIWDFKDFMQVLGHTQPQMRILEIGSGTGGLTAKFLEQLKSDYGERLYLKYTFTDISSGFFVQAKERFADYQGIEYKALDISKNPLEQGFTAGEYDLIIASNVLHATPWLHETLTNVRTLLQPKGQLFLQELCPITRAMSFIMGQFSGWWLSEEDGRIGSPFISPDEWDRRLRSAGFAGCDSVTLDNEQPYTYNANIIAKPASTPPRPTKITLLRNSEESQLLKDVADILGVKGFEIEHCIWGQQLPPDQDVISFLDLGRKPLLQDLTEEGLTQFLDMIDSLPQATVLWLTPPAQIHAQDPQVAQILGLARTIRSELAMSFATLELEDTGKGAAGAVVQVAQKLQESKEDITELDPDMEYSWVNGVLNVSRFHWIPVEESLSGTAKMPETKVLNIGTPGLLQTLNWTGQPLDHLAPDEVNIRMAAVGLNFKDVMIAMGIIPGGDTLKKGTSSLGLEGGGRITAVGSQVSNVAVGDRVMTIGCESVGLATVVQRPASLCVKIPDQLSDEEAATMPVVYVTVLMFLVEKWKLEKGQSILIHSAAGGVGICAINVAQWLGAGIYATVGTEEKAAFLTKEFGIPRSRIFNSRDSSFLNDVMQATNGVGVDMVLNSLSGELLHTSWQCVAPHGAMIEIGKRDMMGRGQLALDPFEDNRTFIGGEVARLLVTHKPVIARLLKLTVDQYLEGNFRPILPITTFDAEHTEDAFRFMQKGTHVGKIVIKFPQDDNTLPLTPTIPAPKFRSDVSYLLVGGLGGLGKAIASWMASYGAKNLMFLSRSAGKSEEDQAFFKELNMMGCSTQYFPCDVADHGEVRDALAQASLPIGGAMQMAMVLRDVGVLSMDIDSWNTATRPKIQGTWNLHNLLPKGMDFFVLFSSVGGTFGYYGQSNYASANTFLDAFVQYRQNAGLAASVMDIGPVDDVGYVSRTASTRETLLQTLETLLTEQNFLDSLQLAIARSSPEYAPRRSESALAGYQNPSHIVQALESRIPIMDPQNGSMWKRDPRMSIYRNIQKTSMAEGGEVADHLKQFLSSVMADPSKLSNKESAGTIAQELGKCVSNFLMKGNEEIDLSSTLSAVGVDSLVAIEVRNWWRQNLGIDVSVLELMSGGTIEQLGELATKRLAERFCDK</sequence>
<keyword evidence="6" id="KW-0560">Oxidoreductase</keyword>
<dbReference type="InterPro" id="IPR057326">
    <property type="entry name" value="KR_dom"/>
</dbReference>
<dbReference type="SMART" id="SM00825">
    <property type="entry name" value="PKS_KS"/>
    <property type="match status" value="1"/>
</dbReference>
<dbReference type="SMART" id="SM00829">
    <property type="entry name" value="PKS_ER"/>
    <property type="match status" value="1"/>
</dbReference>
<dbReference type="PROSITE" id="PS52019">
    <property type="entry name" value="PKS_MFAS_DH"/>
    <property type="match status" value="1"/>
</dbReference>
<dbReference type="Gene3D" id="3.40.50.720">
    <property type="entry name" value="NAD(P)-binding Rossmann-like Domain"/>
    <property type="match status" value="2"/>
</dbReference>
<dbReference type="Gene3D" id="3.40.50.150">
    <property type="entry name" value="Vaccinia Virus protein VP39"/>
    <property type="match status" value="1"/>
</dbReference>
<dbReference type="CDD" id="cd05195">
    <property type="entry name" value="enoyl_red"/>
    <property type="match status" value="1"/>
</dbReference>
<dbReference type="InterPro" id="IPR014043">
    <property type="entry name" value="Acyl_transferase_dom"/>
</dbReference>
<dbReference type="Proteomes" id="UP001600888">
    <property type="component" value="Unassembled WGS sequence"/>
</dbReference>
<evidence type="ECO:0000256" key="4">
    <source>
        <dbReference type="ARBA" id="ARBA00022679"/>
    </source>
</evidence>
<evidence type="ECO:0000256" key="2">
    <source>
        <dbReference type="ARBA" id="ARBA00022553"/>
    </source>
</evidence>
<evidence type="ECO:0000256" key="6">
    <source>
        <dbReference type="ARBA" id="ARBA00023002"/>
    </source>
</evidence>
<feature type="active site" description="Proton donor; for dehydratase activity" evidence="9">
    <location>
        <position position="1079"/>
    </location>
</feature>
<keyword evidence="2" id="KW-0597">Phosphoprotein</keyword>
<feature type="region of interest" description="N-terminal hotdog fold" evidence="9">
    <location>
        <begin position="880"/>
        <end position="1008"/>
    </location>
</feature>
<dbReference type="InterPro" id="IPR013217">
    <property type="entry name" value="Methyltransf_12"/>
</dbReference>
<dbReference type="InterPro" id="IPR001227">
    <property type="entry name" value="Ac_transferase_dom_sf"/>
</dbReference>